<feature type="transmembrane region" description="Helical" evidence="9">
    <location>
        <begin position="215"/>
        <end position="235"/>
    </location>
</feature>
<evidence type="ECO:0000256" key="4">
    <source>
        <dbReference type="ARBA" id="ARBA00022475"/>
    </source>
</evidence>
<keyword evidence="4 9" id="KW-1003">Cell membrane</keyword>
<proteinExistence type="inferred from homology"/>
<feature type="domain" description="ABC transmembrane type-2" evidence="10">
    <location>
        <begin position="15"/>
        <end position="238"/>
    </location>
</feature>
<sequence length="246" mass="27972">MVFRELRMRYAGSFLGIFWTFVHPVVMLCMYILVFSFILKLKINIVRYGTDNFTFWLVAGLLPWFAFAEALLSSCYSIVSNAHILKKTLIPAEAFPTSSVICSFINHSVAMVIFVVVSAFLGFLNPFYPALVIYALFLFLFALGLSYFVSAVNVFFRDISQLLSVFLNLWLYATPIFYPVDFVPKWLRGVFHVNPMYWIVDGYRSIIFKGTFSGLFFSLAAVCSAAVAIGGLAFFRRVKKGFLDVL</sequence>
<evidence type="ECO:0000256" key="5">
    <source>
        <dbReference type="ARBA" id="ARBA00022519"/>
    </source>
</evidence>
<comment type="caution">
    <text evidence="11">The sequence shown here is derived from an EMBL/GenBank/DDBJ whole genome shotgun (WGS) entry which is preliminary data.</text>
</comment>
<feature type="transmembrane region" description="Helical" evidence="9">
    <location>
        <begin position="12"/>
        <end position="33"/>
    </location>
</feature>
<evidence type="ECO:0000259" key="10">
    <source>
        <dbReference type="PROSITE" id="PS51012"/>
    </source>
</evidence>
<keyword evidence="5" id="KW-0997">Cell inner membrane</keyword>
<evidence type="ECO:0000256" key="3">
    <source>
        <dbReference type="ARBA" id="ARBA00022448"/>
    </source>
</evidence>
<keyword evidence="6 9" id="KW-0812">Transmembrane</keyword>
<keyword evidence="7 9" id="KW-1133">Transmembrane helix</keyword>
<protein>
    <recommendedName>
        <fullName evidence="9">Transport permease protein</fullName>
    </recommendedName>
</protein>
<evidence type="ECO:0000313" key="11">
    <source>
        <dbReference type="EMBL" id="HDM90626.1"/>
    </source>
</evidence>
<feature type="transmembrane region" description="Helical" evidence="9">
    <location>
        <begin position="100"/>
        <end position="121"/>
    </location>
</feature>
<comment type="similarity">
    <text evidence="2 9">Belongs to the ABC-2 integral membrane protein family.</text>
</comment>
<evidence type="ECO:0000256" key="1">
    <source>
        <dbReference type="ARBA" id="ARBA00004429"/>
    </source>
</evidence>
<evidence type="ECO:0000256" key="6">
    <source>
        <dbReference type="ARBA" id="ARBA00022692"/>
    </source>
</evidence>
<accession>A0A7C0X972</accession>
<dbReference type="EMBL" id="DRBW01000202">
    <property type="protein sequence ID" value="HDM90626.1"/>
    <property type="molecule type" value="Genomic_DNA"/>
</dbReference>
<feature type="transmembrane region" description="Helical" evidence="9">
    <location>
        <begin position="53"/>
        <end position="79"/>
    </location>
</feature>
<dbReference type="GO" id="GO:0140359">
    <property type="term" value="F:ABC-type transporter activity"/>
    <property type="evidence" value="ECO:0007669"/>
    <property type="project" value="InterPro"/>
</dbReference>
<dbReference type="PROSITE" id="PS51012">
    <property type="entry name" value="ABC_TM2"/>
    <property type="match status" value="1"/>
</dbReference>
<feature type="transmembrane region" description="Helical" evidence="9">
    <location>
        <begin position="162"/>
        <end position="180"/>
    </location>
</feature>
<evidence type="ECO:0000256" key="9">
    <source>
        <dbReference type="RuleBase" id="RU361157"/>
    </source>
</evidence>
<organism evidence="11">
    <name type="scientific">candidate division WOR-3 bacterium</name>
    <dbReference type="NCBI Taxonomy" id="2052148"/>
    <lineage>
        <taxon>Bacteria</taxon>
        <taxon>Bacteria division WOR-3</taxon>
    </lineage>
</organism>
<evidence type="ECO:0000256" key="8">
    <source>
        <dbReference type="ARBA" id="ARBA00023136"/>
    </source>
</evidence>
<evidence type="ECO:0000256" key="7">
    <source>
        <dbReference type="ARBA" id="ARBA00022989"/>
    </source>
</evidence>
<feature type="transmembrane region" description="Helical" evidence="9">
    <location>
        <begin position="127"/>
        <end position="150"/>
    </location>
</feature>
<keyword evidence="3 9" id="KW-0813">Transport</keyword>
<dbReference type="GO" id="GO:0005886">
    <property type="term" value="C:plasma membrane"/>
    <property type="evidence" value="ECO:0007669"/>
    <property type="project" value="UniProtKB-SubCell"/>
</dbReference>
<dbReference type="InterPro" id="IPR013525">
    <property type="entry name" value="ABC2_TM"/>
</dbReference>
<gene>
    <name evidence="11" type="ORF">ENG67_05420</name>
</gene>
<dbReference type="PANTHER" id="PTHR30413">
    <property type="entry name" value="INNER MEMBRANE TRANSPORT PERMEASE"/>
    <property type="match status" value="1"/>
</dbReference>
<dbReference type="GO" id="GO:0015920">
    <property type="term" value="P:lipopolysaccharide transport"/>
    <property type="evidence" value="ECO:0007669"/>
    <property type="project" value="TreeGrafter"/>
</dbReference>
<keyword evidence="8 9" id="KW-0472">Membrane</keyword>
<name>A0A7C0X972_UNCW3</name>
<dbReference type="PANTHER" id="PTHR30413:SF8">
    <property type="entry name" value="TRANSPORT PERMEASE PROTEIN"/>
    <property type="match status" value="1"/>
</dbReference>
<comment type="subcellular location">
    <subcellularLocation>
        <location evidence="1">Cell inner membrane</location>
        <topology evidence="1">Multi-pass membrane protein</topology>
    </subcellularLocation>
    <subcellularLocation>
        <location evidence="9">Cell membrane</location>
        <topology evidence="9">Multi-pass membrane protein</topology>
    </subcellularLocation>
</comment>
<dbReference type="InterPro" id="IPR047817">
    <property type="entry name" value="ABC2_TM_bact-type"/>
</dbReference>
<dbReference type="Proteomes" id="UP000885931">
    <property type="component" value="Unassembled WGS sequence"/>
</dbReference>
<evidence type="ECO:0000256" key="2">
    <source>
        <dbReference type="ARBA" id="ARBA00007783"/>
    </source>
</evidence>
<reference evidence="11" key="1">
    <citation type="journal article" date="2020" name="mSystems">
        <title>Genome- and Community-Level Interaction Insights into Carbon Utilization and Element Cycling Functions of Hydrothermarchaeota in Hydrothermal Sediment.</title>
        <authorList>
            <person name="Zhou Z."/>
            <person name="Liu Y."/>
            <person name="Xu W."/>
            <person name="Pan J."/>
            <person name="Luo Z.H."/>
            <person name="Li M."/>
        </authorList>
    </citation>
    <scope>NUCLEOTIDE SEQUENCE [LARGE SCALE GENOMIC DNA]</scope>
    <source>
        <strain evidence="11">HyVt-237</strain>
    </source>
</reference>
<dbReference type="AlphaFoldDB" id="A0A7C0X972"/>
<dbReference type="Pfam" id="PF01061">
    <property type="entry name" value="ABC2_membrane"/>
    <property type="match status" value="1"/>
</dbReference>